<dbReference type="Proteomes" id="UP000789759">
    <property type="component" value="Unassembled WGS sequence"/>
</dbReference>
<evidence type="ECO:0000313" key="1">
    <source>
        <dbReference type="EMBL" id="CAG8809666.1"/>
    </source>
</evidence>
<name>A0A9N9K6K1_9GLOM</name>
<dbReference type="AlphaFoldDB" id="A0A9N9K6K1"/>
<gene>
    <name evidence="1" type="ORF">CPELLU_LOCUS18500</name>
</gene>
<feature type="non-terminal residue" evidence="1">
    <location>
        <position position="1"/>
    </location>
</feature>
<keyword evidence="2" id="KW-1185">Reference proteome</keyword>
<proteinExistence type="predicted"/>
<accession>A0A9N9K6K1</accession>
<dbReference type="EMBL" id="CAJVQA010037289">
    <property type="protein sequence ID" value="CAG8809666.1"/>
    <property type="molecule type" value="Genomic_DNA"/>
</dbReference>
<evidence type="ECO:0000313" key="2">
    <source>
        <dbReference type="Proteomes" id="UP000789759"/>
    </source>
</evidence>
<reference evidence="1" key="1">
    <citation type="submission" date="2021-06" db="EMBL/GenBank/DDBJ databases">
        <authorList>
            <person name="Kallberg Y."/>
            <person name="Tangrot J."/>
            <person name="Rosling A."/>
        </authorList>
    </citation>
    <scope>NUCLEOTIDE SEQUENCE</scope>
    <source>
        <strain evidence="1">FL966</strain>
    </source>
</reference>
<protein>
    <submittedName>
        <fullName evidence="1">20545_t:CDS:1</fullName>
    </submittedName>
</protein>
<comment type="caution">
    <text evidence="1">The sequence shown here is derived from an EMBL/GenBank/DDBJ whole genome shotgun (WGS) entry which is preliminary data.</text>
</comment>
<feature type="non-terminal residue" evidence="1">
    <location>
        <position position="88"/>
    </location>
</feature>
<sequence length="88" mass="10160">ETYERSVKNVEDGNMTGQFDSVREFAGKKKNELSEIEFVLPLNLSLGPAFNKIIEQSREKGEEHKKGPKTYTSWKVLSQKSWPTEKKK</sequence>
<organism evidence="1 2">
    <name type="scientific">Cetraspora pellucida</name>
    <dbReference type="NCBI Taxonomy" id="1433469"/>
    <lineage>
        <taxon>Eukaryota</taxon>
        <taxon>Fungi</taxon>
        <taxon>Fungi incertae sedis</taxon>
        <taxon>Mucoromycota</taxon>
        <taxon>Glomeromycotina</taxon>
        <taxon>Glomeromycetes</taxon>
        <taxon>Diversisporales</taxon>
        <taxon>Gigasporaceae</taxon>
        <taxon>Cetraspora</taxon>
    </lineage>
</organism>